<name>A0A812X315_SYMPI</name>
<accession>A0A812X315</accession>
<proteinExistence type="predicted"/>
<feature type="non-terminal residue" evidence="2">
    <location>
        <position position="202"/>
    </location>
</feature>
<feature type="region of interest" description="Disordered" evidence="1">
    <location>
        <begin position="1"/>
        <end position="23"/>
    </location>
</feature>
<feature type="non-terminal residue" evidence="2">
    <location>
        <position position="1"/>
    </location>
</feature>
<dbReference type="OrthoDB" id="47276at2759"/>
<dbReference type="PANTHER" id="PTHR32215:SF0">
    <property type="entry name" value="CILIA- AND FLAGELLA-ASSOCIATED PROTEIN 57"/>
    <property type="match status" value="1"/>
</dbReference>
<dbReference type="AlphaFoldDB" id="A0A812X315"/>
<organism evidence="2 3">
    <name type="scientific">Symbiodinium pilosum</name>
    <name type="common">Dinoflagellate</name>
    <dbReference type="NCBI Taxonomy" id="2952"/>
    <lineage>
        <taxon>Eukaryota</taxon>
        <taxon>Sar</taxon>
        <taxon>Alveolata</taxon>
        <taxon>Dinophyceae</taxon>
        <taxon>Suessiales</taxon>
        <taxon>Symbiodiniaceae</taxon>
        <taxon>Symbiodinium</taxon>
    </lineage>
</organism>
<dbReference type="PANTHER" id="PTHR32215">
    <property type="entry name" value="CILIA- AND FLAGELLA-ASSOCIATED PROTEIN 57"/>
    <property type="match status" value="1"/>
</dbReference>
<evidence type="ECO:0000313" key="3">
    <source>
        <dbReference type="Proteomes" id="UP000649617"/>
    </source>
</evidence>
<dbReference type="Proteomes" id="UP000649617">
    <property type="component" value="Unassembled WGS sequence"/>
</dbReference>
<sequence length="202" mass="24528">EEHIKNLEEKHARDLQEQQESFDQKMIVEDQRYKKLEKDLEREKQEWETQHAALLAEHSQVIDQMKQDAEKIQRANRDTMDRIIKEKEVAFKHHQETLAQLERDADREIEELKEMYEQKLAQEKDDKVRLRGQAGIHQKHHHDLNTDMMKKEEEVRKKAEESRKAEEKILGLMKDKDSNEKEIKERDKTIHDKEQRIFDLKK</sequence>
<reference evidence="2" key="1">
    <citation type="submission" date="2021-02" db="EMBL/GenBank/DDBJ databases">
        <authorList>
            <person name="Dougan E. K."/>
            <person name="Rhodes N."/>
            <person name="Thang M."/>
            <person name="Chan C."/>
        </authorList>
    </citation>
    <scope>NUCLEOTIDE SEQUENCE</scope>
</reference>
<comment type="caution">
    <text evidence="2">The sequence shown here is derived from an EMBL/GenBank/DDBJ whole genome shotgun (WGS) entry which is preliminary data.</text>
</comment>
<dbReference type="Gene3D" id="6.10.250.1310">
    <property type="match status" value="1"/>
</dbReference>
<feature type="compositionally biased region" description="Basic and acidic residues" evidence="1">
    <location>
        <begin position="143"/>
        <end position="189"/>
    </location>
</feature>
<evidence type="ECO:0000256" key="1">
    <source>
        <dbReference type="SAM" id="MobiDB-lite"/>
    </source>
</evidence>
<gene>
    <name evidence="2" type="primary">CFAP57</name>
    <name evidence="2" type="ORF">SPIL2461_LOCUS20299</name>
</gene>
<dbReference type="InterPro" id="IPR052993">
    <property type="entry name" value="CFA-57"/>
</dbReference>
<keyword evidence="3" id="KW-1185">Reference proteome</keyword>
<evidence type="ECO:0000313" key="2">
    <source>
        <dbReference type="EMBL" id="CAE7715005.1"/>
    </source>
</evidence>
<protein>
    <submittedName>
        <fullName evidence="2">CFAP57 protein</fullName>
    </submittedName>
</protein>
<feature type="region of interest" description="Disordered" evidence="1">
    <location>
        <begin position="135"/>
        <end position="189"/>
    </location>
</feature>
<dbReference type="EMBL" id="CAJNIZ010045263">
    <property type="protein sequence ID" value="CAE7715005.1"/>
    <property type="molecule type" value="Genomic_DNA"/>
</dbReference>